<feature type="chain" id="PRO_5013862160" evidence="1">
    <location>
        <begin position="21"/>
        <end position="142"/>
    </location>
</feature>
<keyword evidence="3" id="KW-1185">Reference proteome</keyword>
<dbReference type="EMBL" id="PDUG01000006">
    <property type="protein sequence ID" value="PIC19691.1"/>
    <property type="molecule type" value="Genomic_DNA"/>
</dbReference>
<evidence type="ECO:0000313" key="3">
    <source>
        <dbReference type="Proteomes" id="UP000230233"/>
    </source>
</evidence>
<keyword evidence="1" id="KW-0732">Signal</keyword>
<gene>
    <name evidence="2" type="primary">Cnig_chr_X.g25149</name>
    <name evidence="2" type="ORF">B9Z55_025149</name>
</gene>
<name>A0A2G5SXU8_9PELO</name>
<dbReference type="PANTHER" id="PTHR21479">
    <property type="match status" value="1"/>
</dbReference>
<dbReference type="AlphaFoldDB" id="A0A2G5SXU8"/>
<dbReference type="Proteomes" id="UP000230233">
    <property type="component" value="Chromosome X"/>
</dbReference>
<evidence type="ECO:0000313" key="2">
    <source>
        <dbReference type="EMBL" id="PIC19691.1"/>
    </source>
</evidence>
<sequence>MRLSLVVTIFTAVMIAPVVPTDFFISGTVSCQSPPPWCYTIQLLELDSISNDVFGSVSKCELTNSTQEFLFWNWHPADGLFDWHYELELLIKHDCGLEVTDEEQSLRMSFGQYHSNKRYFQKVLEIDLSKNTTEIVLSGDRD</sequence>
<proteinExistence type="predicted"/>
<dbReference type="OrthoDB" id="10329940at2759"/>
<reference evidence="3" key="1">
    <citation type="submission" date="2017-10" db="EMBL/GenBank/DDBJ databases">
        <title>Rapid genome shrinkage in a self-fertile nematode reveals novel sperm competition proteins.</title>
        <authorList>
            <person name="Yin D."/>
            <person name="Schwarz E.M."/>
            <person name="Thomas C.G."/>
            <person name="Felde R.L."/>
            <person name="Korf I.F."/>
            <person name="Cutter A.D."/>
            <person name="Schartner C.M."/>
            <person name="Ralston E.J."/>
            <person name="Meyer B.J."/>
            <person name="Haag E.S."/>
        </authorList>
    </citation>
    <scope>NUCLEOTIDE SEQUENCE [LARGE SCALE GENOMIC DNA]</scope>
    <source>
        <strain evidence="3">JU1422</strain>
    </source>
</reference>
<dbReference type="PANTHER" id="PTHR21479:SF28">
    <property type="entry name" value="PROTEIN CBG24148"/>
    <property type="match status" value="1"/>
</dbReference>
<dbReference type="InterPro" id="IPR008588">
    <property type="entry name" value="DUF870_CAE_spp"/>
</dbReference>
<feature type="signal peptide" evidence="1">
    <location>
        <begin position="1"/>
        <end position="20"/>
    </location>
</feature>
<accession>A0A2G5SXU8</accession>
<dbReference type="Pfam" id="PF05912">
    <property type="entry name" value="DUF870"/>
    <property type="match status" value="1"/>
</dbReference>
<evidence type="ECO:0000256" key="1">
    <source>
        <dbReference type="SAM" id="SignalP"/>
    </source>
</evidence>
<comment type="caution">
    <text evidence="2">The sequence shown here is derived from an EMBL/GenBank/DDBJ whole genome shotgun (WGS) entry which is preliminary data.</text>
</comment>
<protein>
    <submittedName>
        <fullName evidence="2">Uncharacterized protein</fullName>
    </submittedName>
</protein>
<organism evidence="2 3">
    <name type="scientific">Caenorhabditis nigoni</name>
    <dbReference type="NCBI Taxonomy" id="1611254"/>
    <lineage>
        <taxon>Eukaryota</taxon>
        <taxon>Metazoa</taxon>
        <taxon>Ecdysozoa</taxon>
        <taxon>Nematoda</taxon>
        <taxon>Chromadorea</taxon>
        <taxon>Rhabditida</taxon>
        <taxon>Rhabditina</taxon>
        <taxon>Rhabditomorpha</taxon>
        <taxon>Rhabditoidea</taxon>
        <taxon>Rhabditidae</taxon>
        <taxon>Peloderinae</taxon>
        <taxon>Caenorhabditis</taxon>
    </lineage>
</organism>